<protein>
    <submittedName>
        <fullName evidence="2">UPF0183-domain-containing protein</fullName>
    </submittedName>
</protein>
<dbReference type="InterPro" id="IPR039156">
    <property type="entry name" value="PHAF1/BROMI"/>
</dbReference>
<name>A0A166VQG4_9AGAM</name>
<keyword evidence="3" id="KW-1185">Reference proteome</keyword>
<dbReference type="Pfam" id="PF03676">
    <property type="entry name" value="PHAF1"/>
    <property type="match status" value="1"/>
</dbReference>
<proteinExistence type="inferred from homology"/>
<organism evidence="2 3">
    <name type="scientific">Athelia psychrophila</name>
    <dbReference type="NCBI Taxonomy" id="1759441"/>
    <lineage>
        <taxon>Eukaryota</taxon>
        <taxon>Fungi</taxon>
        <taxon>Dikarya</taxon>
        <taxon>Basidiomycota</taxon>
        <taxon>Agaricomycotina</taxon>
        <taxon>Agaricomycetes</taxon>
        <taxon>Agaricomycetidae</taxon>
        <taxon>Atheliales</taxon>
        <taxon>Atheliaceae</taxon>
        <taxon>Athelia</taxon>
    </lineage>
</organism>
<evidence type="ECO:0000256" key="1">
    <source>
        <dbReference type="ARBA" id="ARBA00024339"/>
    </source>
</evidence>
<accession>A0A166VQG4</accession>
<reference evidence="2 3" key="1">
    <citation type="journal article" date="2016" name="Mol. Biol. Evol.">
        <title>Comparative Genomics of Early-Diverging Mushroom-Forming Fungi Provides Insights into the Origins of Lignocellulose Decay Capabilities.</title>
        <authorList>
            <person name="Nagy L.G."/>
            <person name="Riley R."/>
            <person name="Tritt A."/>
            <person name="Adam C."/>
            <person name="Daum C."/>
            <person name="Floudas D."/>
            <person name="Sun H."/>
            <person name="Yadav J.S."/>
            <person name="Pangilinan J."/>
            <person name="Larsson K.H."/>
            <person name="Matsuura K."/>
            <person name="Barry K."/>
            <person name="Labutti K."/>
            <person name="Kuo R."/>
            <person name="Ohm R.A."/>
            <person name="Bhattacharya S.S."/>
            <person name="Shirouzu T."/>
            <person name="Yoshinaga Y."/>
            <person name="Martin F.M."/>
            <person name="Grigoriev I.V."/>
            <person name="Hibbett D.S."/>
        </authorList>
    </citation>
    <scope>NUCLEOTIDE SEQUENCE [LARGE SCALE GENOMIC DNA]</scope>
    <source>
        <strain evidence="2 3">CBS 109695</strain>
    </source>
</reference>
<dbReference type="EMBL" id="KV417484">
    <property type="protein sequence ID" value="KZP32960.1"/>
    <property type="molecule type" value="Genomic_DNA"/>
</dbReference>
<dbReference type="OrthoDB" id="411211at2759"/>
<dbReference type="GO" id="GO:0005802">
    <property type="term" value="C:trans-Golgi network"/>
    <property type="evidence" value="ECO:0007669"/>
    <property type="project" value="TreeGrafter"/>
</dbReference>
<dbReference type="PANTHER" id="PTHR13465">
    <property type="entry name" value="UPF0183 PROTEIN"/>
    <property type="match status" value="1"/>
</dbReference>
<dbReference type="InterPro" id="IPR005373">
    <property type="entry name" value="PHAF1"/>
</dbReference>
<dbReference type="PANTHER" id="PTHR13465:SF2">
    <property type="entry name" value="PHAGOSOME ASSEMBLY FACTOR 1"/>
    <property type="match status" value="1"/>
</dbReference>
<evidence type="ECO:0000313" key="2">
    <source>
        <dbReference type="EMBL" id="KZP32960.1"/>
    </source>
</evidence>
<dbReference type="AlphaFoldDB" id="A0A166VQG4"/>
<sequence length="376" mass="42609">MLSSDLDIRPGSGIGIFDLGASLWNVLDTIRRLPHQYPQVDIKYDPDTSCTTPIILHLRPHIDLLFSGYHQRLHTIALRKLRDPSPPLTLRYKDAILSSPEDVLVRLGVNRTFGPTYPGDDLRYPGVSFTFDEESLKGVAAHPEDRTQEVKQIVVCQKSENGQERDALEEVSECLVMYGDVARAVVKVNEGVTFHLYPSSTPPINIRLGYTTAQDLNVDFGPPLRVHYKEDDRMTIHSTSRASEESNEGDYFYNYFQHGVDFLISGSTHIVRKVILHTNVPGSPLFQLYKRCPWEIEGAPEDEEDDTPPRMRFEDRFEIISHFLSPREPPPSMLLDRTDEEDGVTLPSSKTRLHGYDGIILEVTESSQVVSVTLFD</sequence>
<dbReference type="STRING" id="436010.A0A166VQG4"/>
<evidence type="ECO:0000313" key="3">
    <source>
        <dbReference type="Proteomes" id="UP000076532"/>
    </source>
</evidence>
<comment type="similarity">
    <text evidence="1">Belongs to the PHAF1 family.</text>
</comment>
<gene>
    <name evidence="2" type="ORF">FIBSPDRAFT_848212</name>
</gene>
<dbReference type="GO" id="GO:0043001">
    <property type="term" value="P:Golgi to plasma membrane protein transport"/>
    <property type="evidence" value="ECO:0007669"/>
    <property type="project" value="TreeGrafter"/>
</dbReference>
<dbReference type="Proteomes" id="UP000076532">
    <property type="component" value="Unassembled WGS sequence"/>
</dbReference>